<gene>
    <name evidence="1" type="ORF">MRB53_001564</name>
</gene>
<sequence length="448" mass="50280">MQPQLQGVEGGREDAFAVSLQLLVFPPKTAGIRIRQTQLKSLLLKVQSLFHLLQSKSELHVQYMIHLVLSRKTIVKSLFFLLQDSSLLEIRGREMGEALVSSYWCYMCSQMVNPVMETEIKCPFCESGFVEEMDSRREEESDLADRALSLWAPVLLGMLGSHRRRRRFRSEEVEEEEQGGSQLERDSEAVLQRRRRRSEAILRLFQSIHAINASESDNSEREREREPTILTNPFNQSVILQGSSDSDQTHNDNQGIFGSLGDYFFGPGLDMLLQHLVDNDPNRYGTPPAQKGAVEAMPTVKIVENLQCSICLEDFNIGSEAKEIPCFSCLLTNQRIQMGQGMIERREVVKNGMDMGEGFGYLSHGLSVSCFPCQDLAVVSILLLLLLHQHQHLQQSVEESDLLLAAKSLISAAAMEHTSLSIYAVMQIASLCGTPYLITIVLLGAKDS</sequence>
<evidence type="ECO:0000313" key="1">
    <source>
        <dbReference type="EMBL" id="KAJ8648541.1"/>
    </source>
</evidence>
<reference evidence="1 2" key="1">
    <citation type="journal article" date="2022" name="Hortic Res">
        <title>A haplotype resolved chromosomal level avocado genome allows analysis of novel avocado genes.</title>
        <authorList>
            <person name="Nath O."/>
            <person name="Fletcher S.J."/>
            <person name="Hayward A."/>
            <person name="Shaw L.M."/>
            <person name="Masouleh A.K."/>
            <person name="Furtado A."/>
            <person name="Henry R.J."/>
            <person name="Mitter N."/>
        </authorList>
    </citation>
    <scope>NUCLEOTIDE SEQUENCE [LARGE SCALE GENOMIC DNA]</scope>
    <source>
        <strain evidence="2">cv. Hass</strain>
    </source>
</reference>
<evidence type="ECO:0000313" key="2">
    <source>
        <dbReference type="Proteomes" id="UP001234297"/>
    </source>
</evidence>
<keyword evidence="2" id="KW-1185">Reference proteome</keyword>
<protein>
    <submittedName>
        <fullName evidence="1">Uncharacterized protein</fullName>
    </submittedName>
</protein>
<dbReference type="Proteomes" id="UP001234297">
    <property type="component" value="Chromosome 1"/>
</dbReference>
<accession>A0ACC2MS61</accession>
<name>A0ACC2MS61_PERAE</name>
<proteinExistence type="predicted"/>
<comment type="caution">
    <text evidence="1">The sequence shown here is derived from an EMBL/GenBank/DDBJ whole genome shotgun (WGS) entry which is preliminary data.</text>
</comment>
<organism evidence="1 2">
    <name type="scientific">Persea americana</name>
    <name type="common">Avocado</name>
    <dbReference type="NCBI Taxonomy" id="3435"/>
    <lineage>
        <taxon>Eukaryota</taxon>
        <taxon>Viridiplantae</taxon>
        <taxon>Streptophyta</taxon>
        <taxon>Embryophyta</taxon>
        <taxon>Tracheophyta</taxon>
        <taxon>Spermatophyta</taxon>
        <taxon>Magnoliopsida</taxon>
        <taxon>Magnoliidae</taxon>
        <taxon>Laurales</taxon>
        <taxon>Lauraceae</taxon>
        <taxon>Persea</taxon>
    </lineage>
</organism>
<dbReference type="EMBL" id="CM056809">
    <property type="protein sequence ID" value="KAJ8648541.1"/>
    <property type="molecule type" value="Genomic_DNA"/>
</dbReference>